<proteinExistence type="predicted"/>
<evidence type="ECO:0000313" key="1">
    <source>
        <dbReference type="EMBL" id="HGZ42729.1"/>
    </source>
</evidence>
<dbReference type="EMBL" id="DSQF01000012">
    <property type="protein sequence ID" value="HGZ42729.1"/>
    <property type="molecule type" value="Genomic_DNA"/>
</dbReference>
<comment type="caution">
    <text evidence="1">The sequence shown here is derived from an EMBL/GenBank/DDBJ whole genome shotgun (WGS) entry which is preliminary data.</text>
</comment>
<dbReference type="AlphaFoldDB" id="A0A832I114"/>
<gene>
    <name evidence="1" type="ORF">ENR23_04755</name>
</gene>
<organism evidence="1">
    <name type="scientific">Eiseniibacteriota bacterium</name>
    <dbReference type="NCBI Taxonomy" id="2212470"/>
    <lineage>
        <taxon>Bacteria</taxon>
        <taxon>Candidatus Eiseniibacteriota</taxon>
    </lineage>
</organism>
<accession>A0A832I114</accession>
<reference evidence="1" key="1">
    <citation type="journal article" date="2020" name="mSystems">
        <title>Genome- and Community-Level Interaction Insights into Carbon Utilization and Element Cycling Functions of Hydrothermarchaeota in Hydrothermal Sediment.</title>
        <authorList>
            <person name="Zhou Z."/>
            <person name="Liu Y."/>
            <person name="Xu W."/>
            <person name="Pan J."/>
            <person name="Luo Z.H."/>
            <person name="Li M."/>
        </authorList>
    </citation>
    <scope>NUCLEOTIDE SEQUENCE [LARGE SCALE GENOMIC DNA]</scope>
    <source>
        <strain evidence="1">SpSt-381</strain>
    </source>
</reference>
<name>A0A832I114_UNCEI</name>
<protein>
    <submittedName>
        <fullName evidence="1">Uncharacterized protein</fullName>
    </submittedName>
</protein>
<sequence>MAALTPREIAAAFTDAFGRAVTPGEIAYWTGKPSSQLRAALLKDPSSRVGQEGQLQALVDALLPKPVSDADLSARFATQFDPTYTANAADIARESDLRTSRFTEDAETAARRRSANRALALAQTEEQLAAGGASGTLANQFVQRQLKPYDQSAEDAARQSARFTYDSAEERRKRLLQNKQNRAAALAGYLSDPGNKYEFSY</sequence>